<dbReference type="Proteomes" id="UP000807825">
    <property type="component" value="Unassembled WGS sequence"/>
</dbReference>
<dbReference type="InterPro" id="IPR013216">
    <property type="entry name" value="Methyltransf_11"/>
</dbReference>
<keyword evidence="2" id="KW-0489">Methyltransferase</keyword>
<keyword evidence="2" id="KW-0808">Transferase</keyword>
<comment type="caution">
    <text evidence="2">The sequence shown here is derived from an EMBL/GenBank/DDBJ whole genome shotgun (WGS) entry which is preliminary data.</text>
</comment>
<evidence type="ECO:0000313" key="3">
    <source>
        <dbReference type="Proteomes" id="UP000807825"/>
    </source>
</evidence>
<name>A0A9D6V267_9BACT</name>
<accession>A0A9D6V267</accession>
<organism evidence="2 3">
    <name type="scientific">Desulfomonile tiedjei</name>
    <dbReference type="NCBI Taxonomy" id="2358"/>
    <lineage>
        <taxon>Bacteria</taxon>
        <taxon>Pseudomonadati</taxon>
        <taxon>Thermodesulfobacteriota</taxon>
        <taxon>Desulfomonilia</taxon>
        <taxon>Desulfomonilales</taxon>
        <taxon>Desulfomonilaceae</taxon>
        <taxon>Desulfomonile</taxon>
    </lineage>
</organism>
<feature type="domain" description="Methyltransferase type 11" evidence="1">
    <location>
        <begin position="96"/>
        <end position="149"/>
    </location>
</feature>
<dbReference type="InterPro" id="IPR029063">
    <property type="entry name" value="SAM-dependent_MTases_sf"/>
</dbReference>
<sequence>MDARGTLQVFRPVDFAREDDSSDEAFYRRPRFVNHLDSLATATVEDVYSRLILRSSRVLDLMAGPDSHLRPELEPRTVSGLGLNEEELGANPILSEWVIHDLNACPALPFEDNRFDVVINTVSVDYLTRPIEVFRDVNRILGSGGLFIVVFSNRMFPTKAVNIWRITRESKRPDLVRKFFSEAGRFSIEGFFESKNKPRPTDDKYYSLGIPSDPVYALWGKVTK</sequence>
<dbReference type="SUPFAM" id="SSF53335">
    <property type="entry name" value="S-adenosyl-L-methionine-dependent methyltransferases"/>
    <property type="match status" value="1"/>
</dbReference>
<dbReference type="GO" id="GO:0032259">
    <property type="term" value="P:methylation"/>
    <property type="evidence" value="ECO:0007669"/>
    <property type="project" value="UniProtKB-KW"/>
</dbReference>
<dbReference type="GO" id="GO:0008757">
    <property type="term" value="F:S-adenosylmethionine-dependent methyltransferase activity"/>
    <property type="evidence" value="ECO:0007669"/>
    <property type="project" value="InterPro"/>
</dbReference>
<dbReference type="PANTHER" id="PTHR43036">
    <property type="entry name" value="OSJNBB0011N17.9 PROTEIN"/>
    <property type="match status" value="1"/>
</dbReference>
<dbReference type="Pfam" id="PF08241">
    <property type="entry name" value="Methyltransf_11"/>
    <property type="match status" value="1"/>
</dbReference>
<gene>
    <name evidence="2" type="ORF">HY912_07355</name>
</gene>
<protein>
    <submittedName>
        <fullName evidence="2">Methyltransferase domain-containing protein</fullName>
    </submittedName>
</protein>
<dbReference type="Gene3D" id="3.40.50.150">
    <property type="entry name" value="Vaccinia Virus protein VP39"/>
    <property type="match status" value="1"/>
</dbReference>
<evidence type="ECO:0000313" key="2">
    <source>
        <dbReference type="EMBL" id="MBI5249295.1"/>
    </source>
</evidence>
<evidence type="ECO:0000259" key="1">
    <source>
        <dbReference type="Pfam" id="PF08241"/>
    </source>
</evidence>
<dbReference type="AlphaFoldDB" id="A0A9D6V267"/>
<dbReference type="EMBL" id="JACRDE010000204">
    <property type="protein sequence ID" value="MBI5249295.1"/>
    <property type="molecule type" value="Genomic_DNA"/>
</dbReference>
<reference evidence="2" key="1">
    <citation type="submission" date="2020-07" db="EMBL/GenBank/DDBJ databases">
        <title>Huge and variable diversity of episymbiotic CPR bacteria and DPANN archaea in groundwater ecosystems.</title>
        <authorList>
            <person name="He C.Y."/>
            <person name="Keren R."/>
            <person name="Whittaker M."/>
            <person name="Farag I.F."/>
            <person name="Doudna J."/>
            <person name="Cate J.H.D."/>
            <person name="Banfield J.F."/>
        </authorList>
    </citation>
    <scope>NUCLEOTIDE SEQUENCE</scope>
    <source>
        <strain evidence="2">NC_groundwater_1664_Pr3_B-0.1um_52_9</strain>
    </source>
</reference>
<proteinExistence type="predicted"/>
<dbReference type="PANTHER" id="PTHR43036:SF2">
    <property type="entry name" value="OS04G0481300 PROTEIN"/>
    <property type="match status" value="1"/>
</dbReference>